<proteinExistence type="predicted"/>
<dbReference type="CDD" id="cd21853">
    <property type="entry name" value="KNL1_NTD"/>
    <property type="match status" value="1"/>
</dbReference>
<reference evidence="4" key="1">
    <citation type="submission" date="2025-08" db="UniProtKB">
        <authorList>
            <consortium name="RefSeq"/>
        </authorList>
    </citation>
    <scope>IDENTIFICATION</scope>
</reference>
<gene>
    <name evidence="4" type="primary">LOC106745306</name>
</gene>
<feature type="region of interest" description="Disordered" evidence="2">
    <location>
        <begin position="1101"/>
        <end position="1168"/>
    </location>
</feature>
<feature type="compositionally biased region" description="Basic and acidic residues" evidence="2">
    <location>
        <begin position="1143"/>
        <end position="1157"/>
    </location>
</feature>
<feature type="region of interest" description="Disordered" evidence="2">
    <location>
        <begin position="1"/>
        <end position="47"/>
    </location>
</feature>
<sequence>MVPSKPKKEESRRSSILKPQKSRQPLQKININSSSNEDTPATSKVKRRVSFAEKKHVKEFCHSTEQGTVWDNTYEEHDSSLKASFRTDQNTKVESKENASKVTSKGDYTAVGTEANSSHRNDFNLTDSQPHASAIEFYENDKDNDLNPTNPIEHVEIFSQKLLLGQTILSNVSKSTSSNIVTVYVDNDKENDSHVISNEYCPEICTNKVGSEMERTCIQDQSMELTMMIPTSSVNCDIEDNKQKDTQKDNVASHQDFDTNYTTMEMTKVASWRNKTEIYDPISKQENMYERKDMNNSITFTERTRSLHKSMDITETVSVPSYHEKMYNIEHAVESLVPNCNNEPIEITQAISRSVEPIKSDLEVSRKISVIMQNCTNKRRDTTSNSSTSPINLQATKNIVSKRIQNDYSSSHLMPDNSIKLTSVIQSRIVADSDTFNPNDNKNNTNFNTSMEMTIALPSKIYKQNATQPCNKSAVEENSLKENCETEGTDKTEFFNDVPMEMTRPISMYEKNIPYFHDEDTVSGKHLRKNRKISENSDKTEFFNDAPMQMTRPINVILPMNVYDKENLRTDELMFGDNKNTFSQNTSIEMTKTISSRNGREIFNPIIRGKNICETENENSITFSERTKLLCKSMDITEAVPDPWLHEKMCNIENTAKFAEALISRNTTTPRTHLPEENSARLPLQTESAVNNDETIHNASMEITAAGPSIMHHIGNIKLHRTENLSVSRSNEFQRPTANDVTEFRKSEIRENVTIPRETVGTTNLHSASSNTRVLTNNFNYSLSSTLTNALLHESMGITKAVPSPFLHEETCNIKRTAESLISRNTTTPRTHLFEENSARLPLQTESAINNDETIHNASMGITAAVPSITHHIGNIKLHRTENLSVSRSNEFQRPTANDVTEFRKSEIRENVTIPRETVGTTNLHSASSNTRVLTNNFNYSLSSTLTNALLHESMDITKAVPSPFLHEETCNIKRTAESLISRNTTTPRTHLPEENSAKSSLQTEPNNKTIHDTSMEVTAAVPSAIRHIENITLNGTESLDVSKRNEFPRPVTNNVTELKKSEIRENVTIPREIVETTNLHNASSNNTRVLTNNFDHSSSVTLTNVNRKRRSHEDESTNAKKFRSDSLEESQPPVCHNIHSSSDNDDKHVKNERSTEDTIDPTQISKLPCGSNVNDSLNNIDDCSFLKKNLENSLVELQSINPPSFVYMSEDENSLFEGILWEDKPHVSIDTVPINNKNINSQRLETTDVEQDETKDCHRSAVTNAIEHNRETDGQARTIIDDNLIDESNRHATDREHLDGGESASNVNRRKTATLFSIDHFTETKVTRKDQEEREMDEEEYTLDEVNNDEVELPNIEQEQCIEVREEVERHIDHLKETEAIFEDEVNLQMSIEEDQGVYCQEHSNGKINQQGVEQKEDYVEKRLDAKQCSNETKEEPLVEQDPFLSLSQKIEALAEGENCIWNVYYKNVDRKMIAFGFMSNSLLIITFLSDNLSRPEENLINEIKIISRLADDADVLIKIVHGLILEKINVETFTHSYSTHEDVLSMLDLISQEVKLAMNFMFDLKRLDDLNLMEIARDKISFVSRSKCMNIILKITINVKRFDKLTPNDVNIHCLLGTIKETDIKKLIKNVKKNHKFLSRYMNDVKNYIDIMEEISTTPG</sequence>
<dbReference type="OrthoDB" id="8197607at2759"/>
<accession>A0A6P3XDG7</accession>
<protein>
    <submittedName>
        <fullName evidence="4">Uncharacterized protein LOC106745306</fullName>
    </submittedName>
</protein>
<evidence type="ECO:0000313" key="3">
    <source>
        <dbReference type="Proteomes" id="UP000515204"/>
    </source>
</evidence>
<keyword evidence="3" id="KW-1185">Reference proteome</keyword>
<feature type="region of interest" description="Disordered" evidence="2">
    <location>
        <begin position="977"/>
        <end position="1013"/>
    </location>
</feature>
<feature type="compositionally biased region" description="Polar residues" evidence="2">
    <location>
        <begin position="979"/>
        <end position="989"/>
    </location>
</feature>
<feature type="coiled-coil region" evidence="1">
    <location>
        <begin position="1330"/>
        <end position="1386"/>
    </location>
</feature>
<dbReference type="KEGG" id="dqu:106745306"/>
<feature type="compositionally biased region" description="Basic and acidic residues" evidence="2">
    <location>
        <begin position="1112"/>
        <end position="1127"/>
    </location>
</feature>
<name>A0A6P3XDG7_DINQU</name>
<feature type="compositionally biased region" description="Polar residues" evidence="2">
    <location>
        <begin position="22"/>
        <end position="42"/>
    </location>
</feature>
<evidence type="ECO:0000313" key="4">
    <source>
        <dbReference type="RefSeq" id="XP_014476287.1"/>
    </source>
</evidence>
<evidence type="ECO:0000256" key="2">
    <source>
        <dbReference type="SAM" id="MobiDB-lite"/>
    </source>
</evidence>
<evidence type="ECO:0000256" key="1">
    <source>
        <dbReference type="SAM" id="Coils"/>
    </source>
</evidence>
<dbReference type="Proteomes" id="UP000515204">
    <property type="component" value="Unplaced"/>
</dbReference>
<dbReference type="RefSeq" id="XP_014476287.1">
    <property type="nucleotide sequence ID" value="XM_014620801.1"/>
</dbReference>
<organism evidence="3 4">
    <name type="scientific">Dinoponera quadriceps</name>
    <name type="common">South American ant</name>
    <dbReference type="NCBI Taxonomy" id="609295"/>
    <lineage>
        <taxon>Eukaryota</taxon>
        <taxon>Metazoa</taxon>
        <taxon>Ecdysozoa</taxon>
        <taxon>Arthropoda</taxon>
        <taxon>Hexapoda</taxon>
        <taxon>Insecta</taxon>
        <taxon>Pterygota</taxon>
        <taxon>Neoptera</taxon>
        <taxon>Endopterygota</taxon>
        <taxon>Hymenoptera</taxon>
        <taxon>Apocrita</taxon>
        <taxon>Aculeata</taxon>
        <taxon>Formicoidea</taxon>
        <taxon>Formicidae</taxon>
        <taxon>Ponerinae</taxon>
        <taxon>Ponerini</taxon>
        <taxon>Dinoponera</taxon>
    </lineage>
</organism>
<keyword evidence="1" id="KW-0175">Coiled coil</keyword>
<dbReference type="GeneID" id="106745306"/>
<feature type="compositionally biased region" description="Polar residues" evidence="2">
    <location>
        <begin position="998"/>
        <end position="1009"/>
    </location>
</feature>
<feature type="compositionally biased region" description="Basic and acidic residues" evidence="2">
    <location>
        <begin position="1"/>
        <end position="13"/>
    </location>
</feature>